<keyword evidence="3" id="KW-0808">Transferase</keyword>
<dbReference type="SUPFAM" id="SSF53474">
    <property type="entry name" value="alpha/beta-Hydrolases"/>
    <property type="match status" value="1"/>
</dbReference>
<dbReference type="KEGG" id="aex:Astex_2821"/>
<evidence type="ECO:0000256" key="2">
    <source>
        <dbReference type="ARBA" id="ARBA00022490"/>
    </source>
</evidence>
<feature type="compositionally biased region" description="Basic residues" evidence="5">
    <location>
        <begin position="11"/>
        <end position="20"/>
    </location>
</feature>
<dbReference type="HOGENOM" id="CLU_017387_1_0_5"/>
<name>E8RSI8_ASTEC</name>
<keyword evidence="4" id="KW-0012">Acyltransferase</keyword>
<evidence type="ECO:0000256" key="3">
    <source>
        <dbReference type="ARBA" id="ARBA00022679"/>
    </source>
</evidence>
<proteinExistence type="predicted"/>
<feature type="compositionally biased region" description="Low complexity" evidence="5">
    <location>
        <begin position="21"/>
        <end position="40"/>
    </location>
</feature>
<evidence type="ECO:0000313" key="7">
    <source>
        <dbReference type="EMBL" id="ADU14459.1"/>
    </source>
</evidence>
<protein>
    <submittedName>
        <fullName evidence="7">Poly(R)-hydroxyalkanoic acid synthase, class I</fullName>
    </submittedName>
</protein>
<organism evidence="7 8">
    <name type="scientific">Asticcacaulis excentricus (strain ATCC 15261 / DSM 4724 / KCTC 12464 / NCIMB 9791 / VKM B-1370 / CB 48)</name>
    <dbReference type="NCBI Taxonomy" id="573065"/>
    <lineage>
        <taxon>Bacteria</taxon>
        <taxon>Pseudomonadati</taxon>
        <taxon>Pseudomonadota</taxon>
        <taxon>Alphaproteobacteria</taxon>
        <taxon>Caulobacterales</taxon>
        <taxon>Caulobacteraceae</taxon>
        <taxon>Asticcacaulis</taxon>
    </lineage>
</organism>
<dbReference type="GO" id="GO:0042619">
    <property type="term" value="P:poly-hydroxybutyrate biosynthetic process"/>
    <property type="evidence" value="ECO:0007669"/>
    <property type="project" value="InterPro"/>
</dbReference>
<feature type="region of interest" description="Disordered" evidence="5">
    <location>
        <begin position="1"/>
        <end position="86"/>
    </location>
</feature>
<dbReference type="InterPro" id="IPR010941">
    <property type="entry name" value="PhaC_N"/>
</dbReference>
<evidence type="ECO:0000259" key="6">
    <source>
        <dbReference type="Pfam" id="PF07167"/>
    </source>
</evidence>
<reference evidence="8" key="1">
    <citation type="submission" date="2010-12" db="EMBL/GenBank/DDBJ databases">
        <title>Complete sequence of chromosome 2 of Asticcacaulis excentricus CB 48.</title>
        <authorList>
            <consortium name="US DOE Joint Genome Institute"/>
            <person name="Lucas S."/>
            <person name="Copeland A."/>
            <person name="Lapidus A."/>
            <person name="Cheng J.-F."/>
            <person name="Bruce D."/>
            <person name="Goodwin L."/>
            <person name="Pitluck S."/>
            <person name="Teshima H."/>
            <person name="Davenport K."/>
            <person name="Detter J.C."/>
            <person name="Han C."/>
            <person name="Tapia R."/>
            <person name="Land M."/>
            <person name="Hauser L."/>
            <person name="Jeffries C."/>
            <person name="Kyrpides N."/>
            <person name="Ivanova N."/>
            <person name="Ovchinnikova G."/>
            <person name="Brun Y.V."/>
            <person name="Woyke T."/>
        </authorList>
    </citation>
    <scope>NUCLEOTIDE SEQUENCE [LARGE SCALE GENOMIC DNA]</scope>
    <source>
        <strain evidence="8">ATCC 15261 / DSM 4724 / KCTC 12464 / NCIMB 9791 / VKM B-1370 / CB 48</strain>
    </source>
</reference>
<dbReference type="PANTHER" id="PTHR36837">
    <property type="entry name" value="POLY(3-HYDROXYALKANOATE) POLYMERASE SUBUNIT PHAC"/>
    <property type="match status" value="1"/>
</dbReference>
<dbReference type="PANTHER" id="PTHR36837:SF5">
    <property type="entry name" value="POLY-3-HYDROXYBUTYRATE SYNTHASE"/>
    <property type="match status" value="1"/>
</dbReference>
<evidence type="ECO:0000256" key="5">
    <source>
        <dbReference type="SAM" id="MobiDB-lite"/>
    </source>
</evidence>
<sequence length="677" mass="74238">MTEKSTEKPASKAKTRKAAAPKKAVAAEATPAMAPAPVAKATRKTAPKPKAASVEAPVAPKPAAQSAPSPTPPQSEPSPESTFDSEQMKALEDLSINLAKAAITAQTALASAVLKQPDFNGTPNGDPFQVAPAMTSVMTSLAQNPEKVIEAQTDLMTGYMSLWAEMTRRSLGVETPEDTTPKDKRFSDPRWQQNLVFDMMRKSYLLSSTWLNNLVSSVEDVDPLHKRRAEFFTKLVTDAFSPSNFLMSNPAALDTLLSSKGESLVKGMQKFADDLARGDGKLKISQADYAHFKVGENVATTPGKVVWRGPLFELLQYNPTTDEVHETPLLIFPPWINKYYILDLQSKNSLIKWLTDQGFSVFVVSWVNPDADLKDVTFEDYMFGGVYKAMSLVREQTGSPKVNTVGYCIGGTLLGVALAHMAAKGDDSVSSATFFTAQHDFSEAGDLLLFTNEAWLKELERQMDAAGGVLPGAAMADTFNALRANDLVWSFFVNNYLMGKDLTAFDLLCWNADQTRMPKALHMYYLRKFYHENALSQGKLTIAGVPIDLKNVRIPVFEQSGREDHIAPPGSVFKSARLFGGPVTFVMAGSGHIAGVVNPPAAQKYQHWINELSNAKGLPETLEAWQKDAVEHKGSWWDYWAQWLHDKSGPMVPARDPSKGKFKPDMDAPGSYVLVKS</sequence>
<dbReference type="eggNOG" id="COG3243">
    <property type="taxonomic scope" value="Bacteria"/>
</dbReference>
<accession>E8RSI8</accession>
<dbReference type="STRING" id="573065.Astex_2821"/>
<gene>
    <name evidence="7" type="ordered locus">Astex_2821</name>
</gene>
<feature type="domain" description="Poly-beta-hydroxybutyrate polymerase N-terminal" evidence="6">
    <location>
        <begin position="182"/>
        <end position="354"/>
    </location>
</feature>
<comment type="subcellular location">
    <subcellularLocation>
        <location evidence="1">Cytoplasm</location>
    </subcellularLocation>
</comment>
<dbReference type="NCBIfam" id="TIGR01838">
    <property type="entry name" value="PHA_synth_I"/>
    <property type="match status" value="1"/>
</dbReference>
<keyword evidence="2" id="KW-0963">Cytoplasm</keyword>
<dbReference type="eggNOG" id="COG3170">
    <property type="taxonomic scope" value="Bacteria"/>
</dbReference>
<dbReference type="GO" id="GO:0016746">
    <property type="term" value="F:acyltransferase activity"/>
    <property type="evidence" value="ECO:0007669"/>
    <property type="project" value="UniProtKB-KW"/>
</dbReference>
<dbReference type="RefSeq" id="WP_013480283.1">
    <property type="nucleotide sequence ID" value="NC_014817.1"/>
</dbReference>
<dbReference type="EMBL" id="CP002396">
    <property type="protein sequence ID" value="ADU14459.1"/>
    <property type="molecule type" value="Genomic_DNA"/>
</dbReference>
<evidence type="ECO:0000256" key="4">
    <source>
        <dbReference type="ARBA" id="ARBA00023315"/>
    </source>
</evidence>
<dbReference type="Gene3D" id="3.40.50.1820">
    <property type="entry name" value="alpha/beta hydrolase"/>
    <property type="match status" value="1"/>
</dbReference>
<dbReference type="Pfam" id="PF07167">
    <property type="entry name" value="PhaC_N"/>
    <property type="match status" value="1"/>
</dbReference>
<dbReference type="InterPro" id="IPR010963">
    <property type="entry name" value="PHA_synth_I"/>
</dbReference>
<evidence type="ECO:0000256" key="1">
    <source>
        <dbReference type="ARBA" id="ARBA00004496"/>
    </source>
</evidence>
<dbReference type="InterPro" id="IPR029058">
    <property type="entry name" value="AB_hydrolase_fold"/>
</dbReference>
<dbReference type="Proteomes" id="UP000001492">
    <property type="component" value="Chromosome 2"/>
</dbReference>
<dbReference type="InterPro" id="IPR051321">
    <property type="entry name" value="PHA/PHB_synthase"/>
</dbReference>
<dbReference type="AlphaFoldDB" id="E8RSI8"/>
<dbReference type="GO" id="GO:0005737">
    <property type="term" value="C:cytoplasm"/>
    <property type="evidence" value="ECO:0007669"/>
    <property type="project" value="UniProtKB-SubCell"/>
</dbReference>
<feature type="compositionally biased region" description="Low complexity" evidence="5">
    <location>
        <begin position="48"/>
        <end position="68"/>
    </location>
</feature>
<dbReference type="OrthoDB" id="7208816at2"/>
<feature type="compositionally biased region" description="Basic and acidic residues" evidence="5">
    <location>
        <begin position="1"/>
        <end position="10"/>
    </location>
</feature>
<evidence type="ECO:0000313" key="8">
    <source>
        <dbReference type="Proteomes" id="UP000001492"/>
    </source>
</evidence>
<keyword evidence="8" id="KW-1185">Reference proteome</keyword>